<organism evidence="1 2">
    <name type="scientific">Galerina marginata (strain CBS 339.88)</name>
    <dbReference type="NCBI Taxonomy" id="685588"/>
    <lineage>
        <taxon>Eukaryota</taxon>
        <taxon>Fungi</taxon>
        <taxon>Dikarya</taxon>
        <taxon>Basidiomycota</taxon>
        <taxon>Agaricomycotina</taxon>
        <taxon>Agaricomycetes</taxon>
        <taxon>Agaricomycetidae</taxon>
        <taxon>Agaricales</taxon>
        <taxon>Agaricineae</taxon>
        <taxon>Strophariaceae</taxon>
        <taxon>Galerina</taxon>
    </lineage>
</organism>
<dbReference type="Pfam" id="PF10294">
    <property type="entry name" value="Methyltransf_16"/>
    <property type="match status" value="1"/>
</dbReference>
<gene>
    <name evidence="1" type="ORF">GALMADRAFT_371661</name>
</gene>
<keyword evidence="2" id="KW-1185">Reference proteome</keyword>
<dbReference type="Proteomes" id="UP000027222">
    <property type="component" value="Unassembled WGS sequence"/>
</dbReference>
<dbReference type="GO" id="GO:0008757">
    <property type="term" value="F:S-adenosylmethionine-dependent methyltransferase activity"/>
    <property type="evidence" value="ECO:0007669"/>
    <property type="project" value="UniProtKB-ARBA"/>
</dbReference>
<sequence>MDFQLFNVLRSFSSLAPPNTIQFPKNFSPKSINDFLLHNILLNYHFQTYPPSQQYQKRFWKWAIENLEALARERSVEELDNDFEIDPRIYNHYLAVMAPSGPATGSSGPSTRSQICGKGLPLQVAPPAQTYITHFWNLETRFSDLTTSESKLSIEDYQSTTLLESRTTIESGTTGLRTWLASFVLAQYLILHPEITTSKRVLELGSGIGFLGSVVASLQLLSQSAEKSPQSSSPSLWLTDINNEVLSRCRDNVNLPCNMSSSHQDVNYLKLDWSESIEAEQSLSLVTLIHKKIDPEIILGADVIFDPSLILPLVGTLKIALQSSDCSRKSKVALIALTVRNDTTVNKFLNHVQELSLPIQELEAGFNETFFSDTVEAHSSCESVKLFRITSTS</sequence>
<dbReference type="Gene3D" id="3.40.50.150">
    <property type="entry name" value="Vaccinia Virus protein VP39"/>
    <property type="match status" value="1"/>
</dbReference>
<dbReference type="PANTHER" id="PTHR14614:SF130">
    <property type="entry name" value="PROTEIN-LYSINE N-METHYLTRANSFERASE EEF2KMT"/>
    <property type="match status" value="1"/>
</dbReference>
<dbReference type="InterPro" id="IPR019410">
    <property type="entry name" value="Methyltransf_16"/>
</dbReference>
<protein>
    <recommendedName>
        <fullName evidence="3">FAM86 N-terminal domain-containing protein</fullName>
    </recommendedName>
</protein>
<dbReference type="PANTHER" id="PTHR14614">
    <property type="entry name" value="HEPATOCELLULAR CARCINOMA-ASSOCIATED ANTIGEN"/>
    <property type="match status" value="1"/>
</dbReference>
<evidence type="ECO:0000313" key="1">
    <source>
        <dbReference type="EMBL" id="KDR85583.1"/>
    </source>
</evidence>
<dbReference type="InterPro" id="IPR029063">
    <property type="entry name" value="SAM-dependent_MTases_sf"/>
</dbReference>
<evidence type="ECO:0008006" key="3">
    <source>
        <dbReference type="Google" id="ProtNLM"/>
    </source>
</evidence>
<accession>A0A067U2G1</accession>
<proteinExistence type="predicted"/>
<dbReference type="STRING" id="685588.A0A067U2G1"/>
<reference evidence="2" key="1">
    <citation type="journal article" date="2014" name="Proc. Natl. Acad. Sci. U.S.A.">
        <title>Extensive sampling of basidiomycete genomes demonstrates inadequacy of the white-rot/brown-rot paradigm for wood decay fungi.</title>
        <authorList>
            <person name="Riley R."/>
            <person name="Salamov A.A."/>
            <person name="Brown D.W."/>
            <person name="Nagy L.G."/>
            <person name="Floudas D."/>
            <person name="Held B.W."/>
            <person name="Levasseur A."/>
            <person name="Lombard V."/>
            <person name="Morin E."/>
            <person name="Otillar R."/>
            <person name="Lindquist E.A."/>
            <person name="Sun H."/>
            <person name="LaButti K.M."/>
            <person name="Schmutz J."/>
            <person name="Jabbour D."/>
            <person name="Luo H."/>
            <person name="Baker S.E."/>
            <person name="Pisabarro A.G."/>
            <person name="Walton J.D."/>
            <person name="Blanchette R.A."/>
            <person name="Henrissat B."/>
            <person name="Martin F."/>
            <person name="Cullen D."/>
            <person name="Hibbett D.S."/>
            <person name="Grigoriev I.V."/>
        </authorList>
    </citation>
    <scope>NUCLEOTIDE SEQUENCE [LARGE SCALE GENOMIC DNA]</scope>
    <source>
        <strain evidence="2">CBS 339.88</strain>
    </source>
</reference>
<dbReference type="EMBL" id="KL142367">
    <property type="protein sequence ID" value="KDR85583.1"/>
    <property type="molecule type" value="Genomic_DNA"/>
</dbReference>
<name>A0A067U2G1_GALM3</name>
<evidence type="ECO:0000313" key="2">
    <source>
        <dbReference type="Proteomes" id="UP000027222"/>
    </source>
</evidence>
<dbReference type="AlphaFoldDB" id="A0A067U2G1"/>
<dbReference type="HOGENOM" id="CLU_038942_4_0_1"/>
<dbReference type="SUPFAM" id="SSF53335">
    <property type="entry name" value="S-adenosyl-L-methionine-dependent methyltransferases"/>
    <property type="match status" value="1"/>
</dbReference>
<dbReference type="OrthoDB" id="194386at2759"/>
<dbReference type="GO" id="GO:0005737">
    <property type="term" value="C:cytoplasm"/>
    <property type="evidence" value="ECO:0007669"/>
    <property type="project" value="TreeGrafter"/>
</dbReference>